<dbReference type="InterPro" id="IPR002035">
    <property type="entry name" value="VWF_A"/>
</dbReference>
<dbReference type="PROSITE" id="PS50234">
    <property type="entry name" value="VWFA"/>
    <property type="match status" value="1"/>
</dbReference>
<keyword evidence="4" id="KW-1185">Reference proteome</keyword>
<dbReference type="EMBL" id="BONF01000016">
    <property type="protein sequence ID" value="GIF81693.1"/>
    <property type="molecule type" value="Genomic_DNA"/>
</dbReference>
<protein>
    <submittedName>
        <fullName evidence="3">Membrane protein</fullName>
    </submittedName>
</protein>
<dbReference type="AlphaFoldDB" id="A0A8J3JN06"/>
<comment type="caution">
    <text evidence="3">The sequence shown here is derived from an EMBL/GenBank/DDBJ whole genome shotgun (WGS) entry which is preliminary data.</text>
</comment>
<dbReference type="SUPFAM" id="SSF53300">
    <property type="entry name" value="vWA-like"/>
    <property type="match status" value="1"/>
</dbReference>
<keyword evidence="1" id="KW-1133">Transmembrane helix</keyword>
<sequence length="319" mass="33810">MIRFLEPWWLLALLPVLALAAAYAFRHLLRRFRRDTALPFSNLELLRSLVPRGLGWRRHVAAATFLAALFALVAALARPSLEVEEPLERATIILAIDVSLSMQAGDVEPTRMEAAQSAAKEFVGELPGSYNLGLVSFAKSANVLVSPGKDREAVTEAIDALQMAEATATGEAVLTSLDAIKAVPGAGAEGPPPARIVLLSDGYRTYGRSIEEAAAAAVEANVPVTTIAFGTDTGVVDIAGQMQRVPVDREALAQLAETTGGFFYEAASAAELTQVYQDMGSSIGHRSVPKEIGQWFAGVALLFGLAAGALSLLWASRLP</sequence>
<proteinExistence type="predicted"/>
<dbReference type="RefSeq" id="WP_203746270.1">
    <property type="nucleotide sequence ID" value="NZ_BONF01000016.1"/>
</dbReference>
<dbReference type="Gene3D" id="3.40.50.410">
    <property type="entry name" value="von Willebrand factor, type A domain"/>
    <property type="match status" value="1"/>
</dbReference>
<feature type="transmembrane region" description="Helical" evidence="1">
    <location>
        <begin position="295"/>
        <end position="315"/>
    </location>
</feature>
<keyword evidence="1" id="KW-0812">Transmembrane</keyword>
<organism evidence="3 4">
    <name type="scientific">Catellatospora bangladeshensis</name>
    <dbReference type="NCBI Taxonomy" id="310355"/>
    <lineage>
        <taxon>Bacteria</taxon>
        <taxon>Bacillati</taxon>
        <taxon>Actinomycetota</taxon>
        <taxon>Actinomycetes</taxon>
        <taxon>Micromonosporales</taxon>
        <taxon>Micromonosporaceae</taxon>
        <taxon>Catellatospora</taxon>
    </lineage>
</organism>
<accession>A0A8J3JN06</accession>
<gene>
    <name evidence="3" type="ORF">Cba03nite_30420</name>
</gene>
<dbReference type="PANTHER" id="PTHR37947">
    <property type="entry name" value="BLL2462 PROTEIN"/>
    <property type="match status" value="1"/>
</dbReference>
<evidence type="ECO:0000313" key="3">
    <source>
        <dbReference type="EMBL" id="GIF81693.1"/>
    </source>
</evidence>
<name>A0A8J3JN06_9ACTN</name>
<reference evidence="3 4" key="1">
    <citation type="submission" date="2021-01" db="EMBL/GenBank/DDBJ databases">
        <title>Whole genome shotgun sequence of Catellatospora bangladeshensis NBRC 107357.</title>
        <authorList>
            <person name="Komaki H."/>
            <person name="Tamura T."/>
        </authorList>
    </citation>
    <scope>NUCLEOTIDE SEQUENCE [LARGE SCALE GENOMIC DNA]</scope>
    <source>
        <strain evidence="3 4">NBRC 107357</strain>
    </source>
</reference>
<keyword evidence="1" id="KW-0472">Membrane</keyword>
<dbReference type="Proteomes" id="UP000601223">
    <property type="component" value="Unassembled WGS sequence"/>
</dbReference>
<evidence type="ECO:0000259" key="2">
    <source>
        <dbReference type="PROSITE" id="PS50234"/>
    </source>
</evidence>
<dbReference type="SMART" id="SM00327">
    <property type="entry name" value="VWA"/>
    <property type="match status" value="1"/>
</dbReference>
<dbReference type="InterPro" id="IPR036465">
    <property type="entry name" value="vWFA_dom_sf"/>
</dbReference>
<evidence type="ECO:0000256" key="1">
    <source>
        <dbReference type="SAM" id="Phobius"/>
    </source>
</evidence>
<dbReference type="Pfam" id="PF13519">
    <property type="entry name" value="VWA_2"/>
    <property type="match status" value="1"/>
</dbReference>
<dbReference type="PANTHER" id="PTHR37947:SF1">
    <property type="entry name" value="BLL2462 PROTEIN"/>
    <property type="match status" value="1"/>
</dbReference>
<feature type="domain" description="VWFA" evidence="2">
    <location>
        <begin position="91"/>
        <end position="279"/>
    </location>
</feature>
<evidence type="ECO:0000313" key="4">
    <source>
        <dbReference type="Proteomes" id="UP000601223"/>
    </source>
</evidence>